<dbReference type="AlphaFoldDB" id="A0A1J1H1N7"/>
<evidence type="ECO:0000256" key="4">
    <source>
        <dbReference type="PROSITE-ProRule" id="PRU01024"/>
    </source>
</evidence>
<dbReference type="RefSeq" id="XP_028530252.1">
    <property type="nucleotide sequence ID" value="XM_028673839.1"/>
</dbReference>
<evidence type="ECO:0000256" key="5">
    <source>
        <dbReference type="PROSITE-ProRule" id="PRU10015"/>
    </source>
</evidence>
<dbReference type="GeneID" id="39733557"/>
<dbReference type="OMA" id="FCGIGFY"/>
<dbReference type="InterPro" id="IPR010280">
    <property type="entry name" value="U5_MeTrfase_fam"/>
</dbReference>
<proteinExistence type="inferred from homology"/>
<feature type="binding site" evidence="4">
    <location>
        <position position="465"/>
    </location>
    <ligand>
        <name>S-adenosyl-L-methionine</name>
        <dbReference type="ChEBI" id="CHEBI:59789"/>
    </ligand>
</feature>
<dbReference type="InterPro" id="IPR030390">
    <property type="entry name" value="MeTrfase_TrmA_AS"/>
</dbReference>
<comment type="caution">
    <text evidence="6">The sequence shown here is derived from an EMBL/GenBank/DDBJ whole genome shotgun (WGS) entry which is preliminary data.</text>
</comment>
<dbReference type="EC" id="2.1.1.35" evidence="6"/>
<reference evidence="6" key="1">
    <citation type="submission" date="2015-04" db="EMBL/GenBank/DDBJ databases">
        <authorList>
            <consortium name="Pathogen Informatics"/>
        </authorList>
    </citation>
    <scope>NUCLEOTIDE SEQUENCE [LARGE SCALE GENOMIC DNA]</scope>
    <source>
        <strain evidence="6">8A</strain>
    </source>
</reference>
<dbReference type="InterPro" id="IPR029063">
    <property type="entry name" value="SAM-dependent_MTases_sf"/>
</dbReference>
<keyword evidence="7" id="KW-1185">Reference proteome</keyword>
<dbReference type="EMBL" id="CVMV01000110">
    <property type="protein sequence ID" value="CRG97451.1"/>
    <property type="molecule type" value="Genomic_DNA"/>
</dbReference>
<dbReference type="Gene3D" id="3.40.50.150">
    <property type="entry name" value="Vaccinia Virus protein VP39"/>
    <property type="match status" value="3"/>
</dbReference>
<evidence type="ECO:0000256" key="1">
    <source>
        <dbReference type="ARBA" id="ARBA00022603"/>
    </source>
</evidence>
<evidence type="ECO:0000256" key="3">
    <source>
        <dbReference type="ARBA" id="ARBA00022691"/>
    </source>
</evidence>
<dbReference type="GO" id="GO:0032259">
    <property type="term" value="P:methylation"/>
    <property type="evidence" value="ECO:0007669"/>
    <property type="project" value="UniProtKB-KW"/>
</dbReference>
<comment type="similarity">
    <text evidence="4">Belongs to the class I-like SAM-binding methyltransferase superfamily. RNA M5U methyltransferase family.</text>
</comment>
<sequence length="784" mass="93589">MYLNYNKFSFYKNFKIVTKYDVFKRKISDICESKIITLTKSKEYDKLKIYKNNIYNNIYENQILQGVKVHKIDSEGYGEIAIYTTRQNFLFFLKFFLLIPDELVNLRVLDINKKRKKINFQLLCKTKKSKHETIPICKYFSKCGGCIYQHINYNYELKLKKNLLISLCEKYNINVLVSSNNYLHNSHEFSKISEKNEDNMIEISQIKKEYAKNDFEDENLFINNNSFDEENKTKNMNDISHNFNSNIVKGINNYNSQNNNDNYKDYDYKNEDTTHKNLMNNYEREMKYSRLYDFISSHDYHYRNKSSISLSVTDHLSIGYYRHHSYEICDIDECYIHDKNIQDIYVEIKKEIIENFKKNNIYIFNKINNSGYLKSVDIKFNVYNEEKQFLINFIGFSLSDNAKKHLKNIANNLSLKNKSIKGILYNVETNKLKQIKNETILYGKNYIYHKYEKYTYKLGASTFFQPNQYLNECIIQIILKLIKIYNINSKNSCLFDLFCGIGFYSLPLSEYFTEIISIDYSIDNIKSLEENIKINKIKNIKCFNLNLFNPYDLKQINLHIRRYVINIIKNNDYSFYDNLRMKINSTLISTDNENIVIENVQKLHSPYSNLPKFVYENLNDEYSQSSNKKTSTIFSENDYKNFDNNKCENLDSNNSNVLNSCNRNSIHDTEYEFVIPIPDLIIINPPRKGCEKLFRRWLRGLCCRFIIYISCNANSQFRDISHLINLGYSIKEIIPLDTFPRTQHFESITFLEFDFNKKIDNEKKAIMEYELSEIKENKKKYKKN</sequence>
<gene>
    <name evidence="6" type="ORF">PGAL8A_00502400</name>
</gene>
<evidence type="ECO:0000313" key="6">
    <source>
        <dbReference type="EMBL" id="CRG97451.1"/>
    </source>
</evidence>
<dbReference type="GO" id="GO:0030697">
    <property type="term" value="F:tRNA (uracil(54)-C5)-methyltransferase activity, S-adenosyl methionine-dependent"/>
    <property type="evidence" value="ECO:0007669"/>
    <property type="project" value="UniProtKB-EC"/>
</dbReference>
<feature type="binding site" evidence="4">
    <location>
        <position position="684"/>
    </location>
    <ligand>
        <name>S-adenosyl-L-methionine</name>
        <dbReference type="ChEBI" id="CHEBI:59789"/>
    </ligand>
</feature>
<dbReference type="PROSITE" id="PS01230">
    <property type="entry name" value="TRMA_1"/>
    <property type="match status" value="1"/>
</dbReference>
<dbReference type="Gene3D" id="2.40.50.1070">
    <property type="match status" value="1"/>
</dbReference>
<keyword evidence="3 4" id="KW-0949">S-adenosyl-L-methionine</keyword>
<organism evidence="6 7">
    <name type="scientific">Plasmodium gallinaceum</name>
    <dbReference type="NCBI Taxonomy" id="5849"/>
    <lineage>
        <taxon>Eukaryota</taxon>
        <taxon>Sar</taxon>
        <taxon>Alveolata</taxon>
        <taxon>Apicomplexa</taxon>
        <taxon>Aconoidasida</taxon>
        <taxon>Haemosporida</taxon>
        <taxon>Plasmodiidae</taxon>
        <taxon>Plasmodium</taxon>
        <taxon>Plasmodium (Haemamoeba)</taxon>
    </lineage>
</organism>
<dbReference type="PANTHER" id="PTHR11061:SF30">
    <property type="entry name" value="TRNA (URACIL(54)-C(5))-METHYLTRANSFERASE"/>
    <property type="match status" value="1"/>
</dbReference>
<feature type="active site" description="Nucleophile" evidence="4">
    <location>
        <position position="711"/>
    </location>
</feature>
<keyword evidence="1 4" id="KW-0489">Methyltransferase</keyword>
<accession>A0A1J1H1N7</accession>
<feature type="binding site" evidence="4">
    <location>
        <position position="498"/>
    </location>
    <ligand>
        <name>S-adenosyl-L-methionine</name>
        <dbReference type="ChEBI" id="CHEBI:59789"/>
    </ligand>
</feature>
<dbReference type="PANTHER" id="PTHR11061">
    <property type="entry name" value="RNA M5U METHYLTRANSFERASE"/>
    <property type="match status" value="1"/>
</dbReference>
<dbReference type="OrthoDB" id="10250660at2759"/>
<dbReference type="PROSITE" id="PS51687">
    <property type="entry name" value="SAM_MT_RNA_M5U"/>
    <property type="match status" value="1"/>
</dbReference>
<protein>
    <submittedName>
        <fullName evidence="6">SAM dependent methyltransferase, putative</fullName>
        <ecNumber evidence="6">2.1.1.35</ecNumber>
    </submittedName>
</protein>
<keyword evidence="2 4" id="KW-0808">Transferase</keyword>
<dbReference type="Pfam" id="PF05958">
    <property type="entry name" value="tRNA_U5-meth_tr"/>
    <property type="match status" value="1"/>
</dbReference>
<name>A0A1J1H1N7_PLAGA</name>
<evidence type="ECO:0000256" key="2">
    <source>
        <dbReference type="ARBA" id="ARBA00022679"/>
    </source>
</evidence>
<dbReference type="VEuPathDB" id="PlasmoDB:PGAL8A_00502400"/>
<dbReference type="SUPFAM" id="SSF53335">
    <property type="entry name" value="S-adenosyl-L-methionine-dependent methyltransferases"/>
    <property type="match status" value="1"/>
</dbReference>
<dbReference type="GO" id="GO:0006396">
    <property type="term" value="P:RNA processing"/>
    <property type="evidence" value="ECO:0007669"/>
    <property type="project" value="InterPro"/>
</dbReference>
<feature type="binding site" evidence="4">
    <location>
        <position position="519"/>
    </location>
    <ligand>
        <name>S-adenosyl-L-methionine</name>
        <dbReference type="ChEBI" id="CHEBI:59789"/>
    </ligand>
</feature>
<dbReference type="Proteomes" id="UP000220797">
    <property type="component" value="Unassembled WGS sequence"/>
</dbReference>
<evidence type="ECO:0000313" key="7">
    <source>
        <dbReference type="Proteomes" id="UP000220797"/>
    </source>
</evidence>
<feature type="active site" evidence="5">
    <location>
        <position position="711"/>
    </location>
</feature>